<keyword evidence="13" id="KW-1185">Reference proteome</keyword>
<dbReference type="InterPro" id="IPR018044">
    <property type="entry name" value="Peptidase_S11"/>
</dbReference>
<evidence type="ECO:0000313" key="13">
    <source>
        <dbReference type="Proteomes" id="UP000017090"/>
    </source>
</evidence>
<dbReference type="GO" id="GO:0006508">
    <property type="term" value="P:proteolysis"/>
    <property type="evidence" value="ECO:0007669"/>
    <property type="project" value="InterPro"/>
</dbReference>
<feature type="binding site" evidence="8">
    <location>
        <position position="230"/>
    </location>
    <ligand>
        <name>substrate</name>
    </ligand>
</feature>
<evidence type="ECO:0000256" key="2">
    <source>
        <dbReference type="ARBA" id="ARBA00022729"/>
    </source>
</evidence>
<dbReference type="Pfam" id="PF00768">
    <property type="entry name" value="Peptidase_S11"/>
    <property type="match status" value="1"/>
</dbReference>
<keyword evidence="3 12" id="KW-0378">Hydrolase</keyword>
<dbReference type="PANTHER" id="PTHR21581:SF33">
    <property type="entry name" value="D-ALANYL-D-ALANINE CARBOXYPEPTIDASE DACB"/>
    <property type="match status" value="1"/>
</dbReference>
<evidence type="ECO:0000256" key="1">
    <source>
        <dbReference type="ARBA" id="ARBA00007164"/>
    </source>
</evidence>
<proteinExistence type="inferred from homology"/>
<dbReference type="GO" id="GO:0009252">
    <property type="term" value="P:peptidoglycan biosynthetic process"/>
    <property type="evidence" value="ECO:0007669"/>
    <property type="project" value="UniProtKB-KW"/>
</dbReference>
<gene>
    <name evidence="12" type="ORF">HMPREF1250_1405</name>
</gene>
<dbReference type="Proteomes" id="UP000017090">
    <property type="component" value="Unassembled WGS sequence"/>
</dbReference>
<evidence type="ECO:0000256" key="8">
    <source>
        <dbReference type="PIRSR" id="PIRSR618044-2"/>
    </source>
</evidence>
<dbReference type="SUPFAM" id="SSF56601">
    <property type="entry name" value="beta-lactamase/transpeptidase-like"/>
    <property type="match status" value="1"/>
</dbReference>
<comment type="similarity">
    <text evidence="1 9">Belongs to the peptidase S11 family.</text>
</comment>
<comment type="caution">
    <text evidence="12">The sequence shown here is derived from an EMBL/GenBank/DDBJ whole genome shotgun (WGS) entry which is preliminary data.</text>
</comment>
<feature type="chain" id="PRO_5004689689" evidence="10">
    <location>
        <begin position="32"/>
        <end position="281"/>
    </location>
</feature>
<dbReference type="PATRIC" id="fig|1111454.3.peg.1328"/>
<accession>U7UIN0</accession>
<protein>
    <submittedName>
        <fullName evidence="12">Class A beta-lactamase</fullName>
        <ecNumber evidence="12">3.5.2.6</ecNumber>
    </submittedName>
</protein>
<feature type="domain" description="Peptidase S11 D-alanyl-D-alanine carboxypeptidase A N-terminal" evidence="11">
    <location>
        <begin position="33"/>
        <end position="260"/>
    </location>
</feature>
<evidence type="ECO:0000256" key="10">
    <source>
        <dbReference type="SAM" id="SignalP"/>
    </source>
</evidence>
<dbReference type="AlphaFoldDB" id="U7UIN0"/>
<reference evidence="12 13" key="1">
    <citation type="submission" date="2013-09" db="EMBL/GenBank/DDBJ databases">
        <authorList>
            <person name="Durkin A.S."/>
            <person name="Haft D.R."/>
            <person name="McCorrison J."/>
            <person name="Torralba M."/>
            <person name="Gillis M."/>
            <person name="Haft D.H."/>
            <person name="Methe B."/>
            <person name="Sutton G."/>
            <person name="Nelson K.E."/>
        </authorList>
    </citation>
    <scope>NUCLEOTIDE SEQUENCE [LARGE SCALE GENOMIC DNA]</scope>
    <source>
        <strain evidence="12 13">BV3C16-1</strain>
    </source>
</reference>
<evidence type="ECO:0000313" key="12">
    <source>
        <dbReference type="EMBL" id="ERT59185.1"/>
    </source>
</evidence>
<feature type="active site" description="Acyl-ester intermediate" evidence="7">
    <location>
        <position position="65"/>
    </location>
</feature>
<evidence type="ECO:0000259" key="11">
    <source>
        <dbReference type="Pfam" id="PF00768"/>
    </source>
</evidence>
<name>U7UIN0_9FIRM</name>
<evidence type="ECO:0000256" key="3">
    <source>
        <dbReference type="ARBA" id="ARBA00022801"/>
    </source>
</evidence>
<evidence type="ECO:0000256" key="4">
    <source>
        <dbReference type="ARBA" id="ARBA00022960"/>
    </source>
</evidence>
<feature type="active site" evidence="7">
    <location>
        <position position="122"/>
    </location>
</feature>
<evidence type="ECO:0000256" key="9">
    <source>
        <dbReference type="RuleBase" id="RU004016"/>
    </source>
</evidence>
<dbReference type="EC" id="3.5.2.6" evidence="12"/>
<dbReference type="InterPro" id="IPR012338">
    <property type="entry name" value="Beta-lactam/transpept-like"/>
</dbReference>
<keyword evidence="4" id="KW-0133">Cell shape</keyword>
<evidence type="ECO:0000256" key="5">
    <source>
        <dbReference type="ARBA" id="ARBA00022984"/>
    </source>
</evidence>
<organism evidence="12 13">
    <name type="scientific">Megasphaera vaginalis</name>
    <name type="common">ex Srinivasan et al. 2021</name>
    <dbReference type="NCBI Taxonomy" id="1111454"/>
    <lineage>
        <taxon>Bacteria</taxon>
        <taxon>Bacillati</taxon>
        <taxon>Bacillota</taxon>
        <taxon>Negativicutes</taxon>
        <taxon>Veillonellales</taxon>
        <taxon>Veillonellaceae</taxon>
        <taxon>Megasphaera</taxon>
    </lineage>
</organism>
<sequence>MMIFFRKRVLPTVVMAFFLLLAAAAGNGVQAYVPPTAAEAVCMLDADTGKILYRVNPDKWVHPASTTKIVTFITALDQGGDRLDDQLQISAEAANTEPSVLGISPSDKLTIKEAMRGMMVVSGNDVAVAVAQTLGGTVAGYADMMNAEAAKMGARHTHFVNPNGLTAPRHYTTAVDMARMAAYGLKHYPEFRYAVSLPSYTVKYMDGSTKYVTTTNKFLTGGYEGADGVKTGYTDAAGPCLVASATRGGHTLVVALFNDDNRWEDAQAILDYGFRRLQTGV</sequence>
<dbReference type="InterPro" id="IPR001967">
    <property type="entry name" value="Peptidase_S11_N"/>
</dbReference>
<dbReference type="GO" id="GO:0008360">
    <property type="term" value="P:regulation of cell shape"/>
    <property type="evidence" value="ECO:0007669"/>
    <property type="project" value="UniProtKB-KW"/>
</dbReference>
<evidence type="ECO:0000256" key="6">
    <source>
        <dbReference type="ARBA" id="ARBA00023316"/>
    </source>
</evidence>
<dbReference type="eggNOG" id="COG1686">
    <property type="taxonomic scope" value="Bacteria"/>
</dbReference>
<dbReference type="STRING" id="1111454.HMPREF1250_1405"/>
<dbReference type="EMBL" id="AWXA01000037">
    <property type="protein sequence ID" value="ERT59185.1"/>
    <property type="molecule type" value="Genomic_DNA"/>
</dbReference>
<feature type="active site" description="Proton acceptor" evidence="7">
    <location>
        <position position="68"/>
    </location>
</feature>
<dbReference type="GO" id="GO:0008800">
    <property type="term" value="F:beta-lactamase activity"/>
    <property type="evidence" value="ECO:0007669"/>
    <property type="project" value="UniProtKB-EC"/>
</dbReference>
<evidence type="ECO:0000256" key="7">
    <source>
        <dbReference type="PIRSR" id="PIRSR618044-1"/>
    </source>
</evidence>
<keyword evidence="5" id="KW-0573">Peptidoglycan synthesis</keyword>
<keyword evidence="2 10" id="KW-0732">Signal</keyword>
<dbReference type="Gene3D" id="3.40.710.10">
    <property type="entry name" value="DD-peptidase/beta-lactamase superfamily"/>
    <property type="match status" value="1"/>
</dbReference>
<dbReference type="GO" id="GO:0071555">
    <property type="term" value="P:cell wall organization"/>
    <property type="evidence" value="ECO:0007669"/>
    <property type="project" value="UniProtKB-KW"/>
</dbReference>
<dbReference type="PANTHER" id="PTHR21581">
    <property type="entry name" value="D-ALANYL-D-ALANINE CARBOXYPEPTIDASE"/>
    <property type="match status" value="1"/>
</dbReference>
<keyword evidence="6" id="KW-0961">Cell wall biogenesis/degradation</keyword>
<dbReference type="PRINTS" id="PR00725">
    <property type="entry name" value="DADACBPTASE1"/>
</dbReference>
<feature type="signal peptide" evidence="10">
    <location>
        <begin position="1"/>
        <end position="31"/>
    </location>
</feature>
<dbReference type="GO" id="GO:0009002">
    <property type="term" value="F:serine-type D-Ala-D-Ala carboxypeptidase activity"/>
    <property type="evidence" value="ECO:0007669"/>
    <property type="project" value="InterPro"/>
</dbReference>